<evidence type="ECO:0000256" key="9">
    <source>
        <dbReference type="HAMAP-Rule" id="MF_00096"/>
    </source>
</evidence>
<dbReference type="EMBL" id="PDKR01000004">
    <property type="protein sequence ID" value="PPI88467.1"/>
    <property type="molecule type" value="Genomic_DNA"/>
</dbReference>
<dbReference type="PANTHER" id="PTHR11361">
    <property type="entry name" value="DNA MISMATCH REPAIR PROTEIN MUTS FAMILY MEMBER"/>
    <property type="match status" value="1"/>
</dbReference>
<comment type="function">
    <text evidence="8 9">This protein is involved in the repair of mismatches in DNA. It is possible that it carries out the mismatch recognition step. This protein has a weak ATPase activity.</text>
</comment>
<evidence type="ECO:0000256" key="8">
    <source>
        <dbReference type="ARBA" id="ARBA00024647"/>
    </source>
</evidence>
<dbReference type="Gene3D" id="6.10.140.430">
    <property type="match status" value="1"/>
</dbReference>
<dbReference type="Pfam" id="PF05188">
    <property type="entry name" value="MutS_II"/>
    <property type="match status" value="1"/>
</dbReference>
<dbReference type="NCBIfam" id="TIGR01070">
    <property type="entry name" value="mutS1"/>
    <property type="match status" value="1"/>
</dbReference>
<dbReference type="CDD" id="cd03284">
    <property type="entry name" value="ABC_MutS1"/>
    <property type="match status" value="1"/>
</dbReference>
<comment type="caution">
    <text evidence="12">The sequence shown here is derived from an EMBL/GenBank/DDBJ whole genome shotgun (WGS) entry which is preliminary data.</text>
</comment>
<evidence type="ECO:0000256" key="10">
    <source>
        <dbReference type="RuleBase" id="RU003756"/>
    </source>
</evidence>
<evidence type="ECO:0000313" key="12">
    <source>
        <dbReference type="EMBL" id="PPI88467.1"/>
    </source>
</evidence>
<dbReference type="InterPro" id="IPR000432">
    <property type="entry name" value="DNA_mismatch_repair_MutS_C"/>
</dbReference>
<dbReference type="GO" id="GO:0005524">
    <property type="term" value="F:ATP binding"/>
    <property type="evidence" value="ECO:0007669"/>
    <property type="project" value="UniProtKB-UniRule"/>
</dbReference>
<protein>
    <recommendedName>
        <fullName evidence="2 9">DNA mismatch repair protein MutS</fullName>
    </recommendedName>
</protein>
<keyword evidence="4 9" id="KW-0227">DNA damage</keyword>
<dbReference type="HAMAP" id="MF_00096">
    <property type="entry name" value="MutS"/>
    <property type="match status" value="1"/>
</dbReference>
<dbReference type="GO" id="GO:0030983">
    <property type="term" value="F:mismatched DNA binding"/>
    <property type="evidence" value="ECO:0007669"/>
    <property type="project" value="InterPro"/>
</dbReference>
<dbReference type="Gene3D" id="3.40.1170.10">
    <property type="entry name" value="DNA repair protein MutS, domain I"/>
    <property type="match status" value="1"/>
</dbReference>
<evidence type="ECO:0000256" key="3">
    <source>
        <dbReference type="ARBA" id="ARBA00022741"/>
    </source>
</evidence>
<proteinExistence type="inferred from homology"/>
<dbReference type="SUPFAM" id="SSF55271">
    <property type="entry name" value="DNA repair protein MutS, domain I"/>
    <property type="match status" value="1"/>
</dbReference>
<dbReference type="SUPFAM" id="SSF48334">
    <property type="entry name" value="DNA repair protein MutS, domain III"/>
    <property type="match status" value="1"/>
</dbReference>
<dbReference type="InterPro" id="IPR017261">
    <property type="entry name" value="DNA_mismatch_repair_MutS/MSH"/>
</dbReference>
<dbReference type="InterPro" id="IPR027417">
    <property type="entry name" value="P-loop_NTPase"/>
</dbReference>
<dbReference type="GO" id="GO:0003684">
    <property type="term" value="F:damaged DNA binding"/>
    <property type="evidence" value="ECO:0007669"/>
    <property type="project" value="UniProtKB-UniRule"/>
</dbReference>
<name>A0A2P5T1K4_9GAMM</name>
<dbReference type="InterPro" id="IPR007696">
    <property type="entry name" value="DNA_mismatch_repair_MutS_core"/>
</dbReference>
<evidence type="ECO:0000313" key="13">
    <source>
        <dbReference type="Proteomes" id="UP000295937"/>
    </source>
</evidence>
<dbReference type="GO" id="GO:0140664">
    <property type="term" value="F:ATP-dependent DNA damage sensor activity"/>
    <property type="evidence" value="ECO:0007669"/>
    <property type="project" value="InterPro"/>
</dbReference>
<keyword evidence="6 9" id="KW-0238">DNA-binding</keyword>
<sequence>MNFCSHTPMIQQYLKIKAKYPNMLLFYRMGDFYELFYDDAKRASHLLEISLTKRGNSAGEPIPMAGVPYYNVDNYLAKLIKLGESIAICEQISDSSQKKGGLVDRKVVRIITPGTVSDESFLQDHHDNIIAAIVQDKDNYGYATLDVTSGRFIIKELINTEIMAAELQKTNPSELLYPENFQNFSLIKNCCGLRMRPIWEFEIDTAYQQLNLQFGTKELKGFDVEKSYLALKSAGCLIQYVKNTQCNELLPHIKSIILEHPKDNIIIDYNTYRNLEIVNNLERGIKNTLYEILNKTVTSMGNRMLKRWLQIPTRNIEIANQRQESILELQNHYEVIQPILQQIGDLERILARIALRNAKPRDFVRIRHAFQQLPNLNKITSILKTKKLKTINKQIGNFKTLCNLLEKAIVPFPPTLIREGGVIAPGYNKQLDKWRDLTKGAKDYLDKIAMQEKKKLGLDSLKIGLSSIYGYYIQVNKNQSDKIPNHYIRRQTLKSIERYVIPELKIYENKIIVSKEKALSLEKTLYESLFDYFMPYIAEIQLSSQSLAELDVLSNLAERAWNLNYCRPTLHKHPVIKIVNGRHPVVENVLKEPFIPNSLSLCAKNRMLIITGPNMGGKSTYMRQTALIVLMAWIGSFVPAQEALIGNFDRIFTRIGAADDLAAGRSTFMVEMTETASILHNSTKDSLVLMDEIGRGTSTYDGLSLAWACAEYLNKIIKSFTLFSTHYFELTFLEKKTEGIMNVYFDAIEHEDNIAFMHTVKPGTINKSYGFSVALLAGVPKEVIILAKKKLNELEIENCYFHSNSVINDLKTKTLIKEIPSTINNIIKNIDPDNITPYEALDLIYILKSIS</sequence>
<dbReference type="PROSITE" id="PS00486">
    <property type="entry name" value="DNA_MISMATCH_REPAIR_2"/>
    <property type="match status" value="1"/>
</dbReference>
<dbReference type="Gene3D" id="1.10.1420.10">
    <property type="match status" value="2"/>
</dbReference>
<dbReference type="Gene3D" id="3.40.50.300">
    <property type="entry name" value="P-loop containing nucleotide triphosphate hydrolases"/>
    <property type="match status" value="1"/>
</dbReference>
<dbReference type="Pfam" id="PF05192">
    <property type="entry name" value="MutS_III"/>
    <property type="match status" value="1"/>
</dbReference>
<dbReference type="Pfam" id="PF05190">
    <property type="entry name" value="MutS_IV"/>
    <property type="match status" value="1"/>
</dbReference>
<keyword evidence="7 9" id="KW-0234">DNA repair</keyword>
<dbReference type="AlphaFoldDB" id="A0A2P5T1K4"/>
<evidence type="ECO:0000256" key="7">
    <source>
        <dbReference type="ARBA" id="ARBA00023204"/>
    </source>
</evidence>
<dbReference type="FunFam" id="3.40.50.300:FF:000283">
    <property type="entry name" value="DNA mismatch repair protein MutS"/>
    <property type="match status" value="1"/>
</dbReference>
<dbReference type="SMART" id="SM00533">
    <property type="entry name" value="MUTSd"/>
    <property type="match status" value="1"/>
</dbReference>
<dbReference type="FunFam" id="3.40.1170.10:FF:000001">
    <property type="entry name" value="DNA mismatch repair protein MutS"/>
    <property type="match status" value="1"/>
</dbReference>
<dbReference type="Pfam" id="PF01624">
    <property type="entry name" value="MutS_I"/>
    <property type="match status" value="1"/>
</dbReference>
<dbReference type="OrthoDB" id="9802448at2"/>
<dbReference type="Proteomes" id="UP000295937">
    <property type="component" value="Unassembled WGS sequence"/>
</dbReference>
<comment type="similarity">
    <text evidence="1 9 10">Belongs to the DNA mismatch repair MutS family.</text>
</comment>
<dbReference type="InterPro" id="IPR016151">
    <property type="entry name" value="DNA_mismatch_repair_MutS_N"/>
</dbReference>
<evidence type="ECO:0000256" key="5">
    <source>
        <dbReference type="ARBA" id="ARBA00022840"/>
    </source>
</evidence>
<dbReference type="InterPro" id="IPR036187">
    <property type="entry name" value="DNA_mismatch_repair_MutS_sf"/>
</dbReference>
<dbReference type="InterPro" id="IPR007861">
    <property type="entry name" value="DNA_mismatch_repair_MutS_clamp"/>
</dbReference>
<dbReference type="FunFam" id="1.10.1420.10:FF:000001">
    <property type="entry name" value="DNA mismatch repair protein MutS"/>
    <property type="match status" value="1"/>
</dbReference>
<keyword evidence="3 9" id="KW-0547">Nucleotide-binding</keyword>
<dbReference type="InterPro" id="IPR005748">
    <property type="entry name" value="DNA_mismatch_repair_MutS"/>
</dbReference>
<dbReference type="InterPro" id="IPR007860">
    <property type="entry name" value="DNA_mmatch_repair_MutS_con_dom"/>
</dbReference>
<dbReference type="RefSeq" id="WP_136132658.1">
    <property type="nucleotide sequence ID" value="NZ_PDKR01000004.1"/>
</dbReference>
<gene>
    <name evidence="9 12" type="primary">mutS</name>
    <name evidence="12" type="ORF">CRV09_02875</name>
</gene>
<dbReference type="GO" id="GO:0005829">
    <property type="term" value="C:cytosol"/>
    <property type="evidence" value="ECO:0007669"/>
    <property type="project" value="TreeGrafter"/>
</dbReference>
<dbReference type="Pfam" id="PF00488">
    <property type="entry name" value="MutS_V"/>
    <property type="match status" value="1"/>
</dbReference>
<dbReference type="InterPro" id="IPR045076">
    <property type="entry name" value="MutS"/>
</dbReference>
<dbReference type="SUPFAM" id="SSF53150">
    <property type="entry name" value="DNA repair protein MutS, domain II"/>
    <property type="match status" value="1"/>
</dbReference>
<feature type="binding site" evidence="9">
    <location>
        <begin position="612"/>
        <end position="619"/>
    </location>
    <ligand>
        <name>ATP</name>
        <dbReference type="ChEBI" id="CHEBI:30616"/>
    </ligand>
</feature>
<dbReference type="Gene3D" id="3.30.420.110">
    <property type="entry name" value="MutS, connector domain"/>
    <property type="match status" value="1"/>
</dbReference>
<dbReference type="SMART" id="SM00534">
    <property type="entry name" value="MUTSac"/>
    <property type="match status" value="1"/>
</dbReference>
<dbReference type="SUPFAM" id="SSF52540">
    <property type="entry name" value="P-loop containing nucleoside triphosphate hydrolases"/>
    <property type="match status" value="1"/>
</dbReference>
<keyword evidence="5 9" id="KW-0067">ATP-binding</keyword>
<feature type="domain" description="DNA mismatch repair proteins mutS family" evidence="11">
    <location>
        <begin position="686"/>
        <end position="702"/>
    </location>
</feature>
<dbReference type="GO" id="GO:0006298">
    <property type="term" value="P:mismatch repair"/>
    <property type="evidence" value="ECO:0007669"/>
    <property type="project" value="UniProtKB-UniRule"/>
</dbReference>
<organism evidence="12 13">
    <name type="scientific">Candidatus Pantoea edessiphila</name>
    <dbReference type="NCBI Taxonomy" id="2044610"/>
    <lineage>
        <taxon>Bacteria</taxon>
        <taxon>Pseudomonadati</taxon>
        <taxon>Pseudomonadota</taxon>
        <taxon>Gammaproteobacteria</taxon>
        <taxon>Enterobacterales</taxon>
        <taxon>Erwiniaceae</taxon>
        <taxon>Pantoea</taxon>
    </lineage>
</organism>
<evidence type="ECO:0000256" key="4">
    <source>
        <dbReference type="ARBA" id="ARBA00022763"/>
    </source>
</evidence>
<dbReference type="InterPro" id="IPR036678">
    <property type="entry name" value="MutS_con_dom_sf"/>
</dbReference>
<dbReference type="PANTHER" id="PTHR11361:SF34">
    <property type="entry name" value="DNA MISMATCH REPAIR PROTEIN MSH1, MITOCHONDRIAL"/>
    <property type="match status" value="1"/>
</dbReference>
<dbReference type="InterPro" id="IPR007695">
    <property type="entry name" value="DNA_mismatch_repair_MutS-lik_N"/>
</dbReference>
<evidence type="ECO:0000256" key="6">
    <source>
        <dbReference type="ARBA" id="ARBA00023125"/>
    </source>
</evidence>
<dbReference type="PIRSF" id="PIRSF037677">
    <property type="entry name" value="DNA_mis_repair_Msh6"/>
    <property type="match status" value="1"/>
</dbReference>
<reference evidence="12 13" key="1">
    <citation type="journal article" date="2018" name="Genome Biol. Evol.">
        <title>Cladogenesis and Genomic Streamlining in Extracellular Endosymbionts of Tropical Stink Bugs.</title>
        <authorList>
            <person name="Otero-Bravo A."/>
            <person name="Goffredi S."/>
            <person name="Sabree Z.L."/>
        </authorList>
    </citation>
    <scope>NUCLEOTIDE SEQUENCE [LARGE SCALE GENOMIC DNA]</scope>
    <source>
        <strain evidence="12 13">SoEO</strain>
    </source>
</reference>
<evidence type="ECO:0000259" key="11">
    <source>
        <dbReference type="PROSITE" id="PS00486"/>
    </source>
</evidence>
<evidence type="ECO:0000256" key="1">
    <source>
        <dbReference type="ARBA" id="ARBA00006271"/>
    </source>
</evidence>
<evidence type="ECO:0000256" key="2">
    <source>
        <dbReference type="ARBA" id="ARBA00021982"/>
    </source>
</evidence>
<dbReference type="NCBIfam" id="NF003810">
    <property type="entry name" value="PRK05399.1"/>
    <property type="match status" value="1"/>
</dbReference>
<accession>A0A2P5T1K4</accession>